<protein>
    <submittedName>
        <fullName evidence="2">Uncharacterized protein</fullName>
    </submittedName>
</protein>
<keyword evidence="3" id="KW-1185">Reference proteome</keyword>
<dbReference type="Proteomes" id="UP001642260">
    <property type="component" value="Unassembled WGS sequence"/>
</dbReference>
<feature type="region of interest" description="Disordered" evidence="1">
    <location>
        <begin position="80"/>
        <end position="142"/>
    </location>
</feature>
<sequence length="142" mass="16935">MEDSRERLVRLGQDETLEFPLTGNRDITTVDNVAIQSTQQDLPVAPVGGLCWLWYHDDYFSYLSLYRFRTFNKIRERLTRTEPHEEKLQEEECQRPQPALPKARPRRDPPPRVSRRSSQVSPPIYLRHRFQPRSRKDSSSRR</sequence>
<comment type="caution">
    <text evidence="2">The sequence shown here is derived from an EMBL/GenBank/DDBJ whole genome shotgun (WGS) entry which is preliminary data.</text>
</comment>
<evidence type="ECO:0000313" key="3">
    <source>
        <dbReference type="Proteomes" id="UP001642260"/>
    </source>
</evidence>
<proteinExistence type="predicted"/>
<dbReference type="AlphaFoldDB" id="A0ABC8KU10"/>
<organism evidence="2 3">
    <name type="scientific">Eruca vesicaria subsp. sativa</name>
    <name type="common">Garden rocket</name>
    <name type="synonym">Eruca sativa</name>
    <dbReference type="NCBI Taxonomy" id="29727"/>
    <lineage>
        <taxon>Eukaryota</taxon>
        <taxon>Viridiplantae</taxon>
        <taxon>Streptophyta</taxon>
        <taxon>Embryophyta</taxon>
        <taxon>Tracheophyta</taxon>
        <taxon>Spermatophyta</taxon>
        <taxon>Magnoliopsida</taxon>
        <taxon>eudicotyledons</taxon>
        <taxon>Gunneridae</taxon>
        <taxon>Pentapetalae</taxon>
        <taxon>rosids</taxon>
        <taxon>malvids</taxon>
        <taxon>Brassicales</taxon>
        <taxon>Brassicaceae</taxon>
        <taxon>Brassiceae</taxon>
        <taxon>Eruca</taxon>
    </lineage>
</organism>
<feature type="compositionally biased region" description="Basic and acidic residues" evidence="1">
    <location>
        <begin position="80"/>
        <end position="94"/>
    </location>
</feature>
<name>A0ABC8KU10_ERUVS</name>
<reference evidence="2 3" key="1">
    <citation type="submission" date="2022-03" db="EMBL/GenBank/DDBJ databases">
        <authorList>
            <person name="Macdonald S."/>
            <person name="Ahmed S."/>
            <person name="Newling K."/>
        </authorList>
    </citation>
    <scope>NUCLEOTIDE SEQUENCE [LARGE SCALE GENOMIC DNA]</scope>
</reference>
<evidence type="ECO:0000313" key="2">
    <source>
        <dbReference type="EMBL" id="CAH8360728.1"/>
    </source>
</evidence>
<evidence type="ECO:0000256" key="1">
    <source>
        <dbReference type="SAM" id="MobiDB-lite"/>
    </source>
</evidence>
<gene>
    <name evidence="2" type="ORF">ERUC_LOCUS26484</name>
</gene>
<dbReference type="EMBL" id="CAKOAT010292932">
    <property type="protein sequence ID" value="CAH8360728.1"/>
    <property type="molecule type" value="Genomic_DNA"/>
</dbReference>
<accession>A0ABC8KU10</accession>